<protein>
    <submittedName>
        <fullName evidence="2">Multiheme cytochrome</fullName>
    </submittedName>
</protein>
<name>A0A2I7RW98_9CAUD</name>
<keyword evidence="3" id="KW-1185">Reference proteome</keyword>
<dbReference type="SUPFAM" id="SSF48695">
    <property type="entry name" value="Multiheme cytochromes"/>
    <property type="match status" value="1"/>
</dbReference>
<evidence type="ECO:0000313" key="3">
    <source>
        <dbReference type="Proteomes" id="UP000272163"/>
    </source>
</evidence>
<accession>A0A2I7RW98</accession>
<proteinExistence type="predicted"/>
<evidence type="ECO:0000256" key="1">
    <source>
        <dbReference type="SAM" id="MobiDB-lite"/>
    </source>
</evidence>
<reference evidence="2 3" key="1">
    <citation type="submission" date="2017-11" db="EMBL/GenBank/DDBJ databases">
        <title>A major lineage of nontailed dsDNA viruses as unrecognized killers of marine bacteria.</title>
        <authorList>
            <person name="Kauffman K.M."/>
            <person name="Hussain F.A."/>
            <person name="Yang J."/>
            <person name="Arevalo P."/>
            <person name="Brown J.M."/>
            <person name="Chang W.K."/>
            <person name="VanInsberghe D."/>
            <person name="Elsherbini J."/>
            <person name="Cutler M.B."/>
            <person name="Kelly L."/>
            <person name="Polz M.F."/>
        </authorList>
    </citation>
    <scope>NUCLEOTIDE SEQUENCE [LARGE SCALE GENOMIC DNA]</scope>
</reference>
<feature type="region of interest" description="Disordered" evidence="1">
    <location>
        <begin position="128"/>
        <end position="150"/>
    </location>
</feature>
<sequence>MIKEEIVQVRLNGANRKHYAQFGYDGEHNEVIDVLSSHLPKSSRTHVTRICDHCQAEKVLRRCKYKSICQKCKAVEIGKERIDPSKTTCACGNTKSYQAIGCKSCHDQTGDNNPMFGKAQPHLTELNLTRSPEDHPNWKGGVPRKREGQSQQWSVNVRKIGFCDLCNETAELQAHHLESHNLNVDKRWDVVNGVCLCKNCHVGFHKMYGFGDNTTEQYLEFKENYNGCN</sequence>
<dbReference type="InterPro" id="IPR036280">
    <property type="entry name" value="Multihaem_cyt_sf"/>
</dbReference>
<dbReference type="EMBL" id="MG592610">
    <property type="protein sequence ID" value="AUR97932.1"/>
    <property type="molecule type" value="Genomic_DNA"/>
</dbReference>
<gene>
    <name evidence="2" type="ORF">NVP1245O_19</name>
</gene>
<organism evidence="2 3">
    <name type="scientific">Vibrio phage 1.245.O._10N.261.54.C7</name>
    <dbReference type="NCBI Taxonomy" id="1881236"/>
    <lineage>
        <taxon>Viruses</taxon>
        <taxon>Duplodnaviria</taxon>
        <taxon>Heunggongvirae</taxon>
        <taxon>Uroviricota</taxon>
        <taxon>Caudoviricetes</taxon>
        <taxon>Schitoviridae</taxon>
        <taxon>Pariacacavirus</taxon>
        <taxon>Pariacacavirus 1245O</taxon>
    </lineage>
</organism>
<dbReference type="Proteomes" id="UP000272163">
    <property type="component" value="Segment"/>
</dbReference>
<evidence type="ECO:0000313" key="2">
    <source>
        <dbReference type="EMBL" id="AUR97932.1"/>
    </source>
</evidence>